<dbReference type="Proteomes" id="UP000002745">
    <property type="component" value="Chromosome"/>
</dbReference>
<accession>C6XR74</accession>
<sequence>MKKMFIISLFTASLTAPALAAVGSCEKPAEINVPENVAQLSLTEFKNIHQQGESYMDNAKSYLKCLDGIIYSTAPEDPIVSKAGKAHSNYGEEWGVVWGQLNLACVNWEVAHATQFPGGCQPKNPTS</sequence>
<protein>
    <recommendedName>
        <fullName evidence="4">Lipoprotein</fullName>
    </recommendedName>
</protein>
<dbReference type="PROSITE" id="PS51257">
    <property type="entry name" value="PROKAR_LIPOPROTEIN"/>
    <property type="match status" value="1"/>
</dbReference>
<dbReference type="HOGENOM" id="CLU_1967526_0_0_5"/>
<feature type="chain" id="PRO_5002974148" description="Lipoprotein" evidence="1">
    <location>
        <begin position="21"/>
        <end position="127"/>
    </location>
</feature>
<dbReference type="OrthoDB" id="9832039at2"/>
<keyword evidence="1" id="KW-0732">Signal</keyword>
<dbReference type="AlphaFoldDB" id="C6XR74"/>
<reference evidence="3" key="1">
    <citation type="journal article" date="2011" name="J. Bacteriol.">
        <title>Genome sequences of eight morphologically diverse alphaproteobacteria.</title>
        <authorList>
            <consortium name="US DOE Joint Genome Institute"/>
            <person name="Brown P.J."/>
            <person name="Kysela D.T."/>
            <person name="Buechlein A."/>
            <person name="Hemmerich C."/>
            <person name="Brun Y.V."/>
        </authorList>
    </citation>
    <scope>NUCLEOTIDE SEQUENCE [LARGE SCALE GENOMIC DNA]</scope>
    <source>
        <strain evidence="3">ATCC 49814 / DSM 5838 / IFAM 1418</strain>
    </source>
</reference>
<name>C6XR74_HIRBI</name>
<evidence type="ECO:0008006" key="4">
    <source>
        <dbReference type="Google" id="ProtNLM"/>
    </source>
</evidence>
<evidence type="ECO:0000313" key="2">
    <source>
        <dbReference type="EMBL" id="ACT60605.1"/>
    </source>
</evidence>
<proteinExistence type="predicted"/>
<evidence type="ECO:0000313" key="3">
    <source>
        <dbReference type="Proteomes" id="UP000002745"/>
    </source>
</evidence>
<keyword evidence="3" id="KW-1185">Reference proteome</keyword>
<gene>
    <name evidence="2" type="ordered locus">Hbal_2936</name>
</gene>
<organism evidence="2 3">
    <name type="scientific">Hirschia baltica (strain ATCC 49814 / DSM 5838 / IFAM 1418)</name>
    <dbReference type="NCBI Taxonomy" id="582402"/>
    <lineage>
        <taxon>Bacteria</taxon>
        <taxon>Pseudomonadati</taxon>
        <taxon>Pseudomonadota</taxon>
        <taxon>Alphaproteobacteria</taxon>
        <taxon>Hyphomonadales</taxon>
        <taxon>Hyphomonadaceae</taxon>
        <taxon>Hirschia</taxon>
    </lineage>
</organism>
<dbReference type="EMBL" id="CP001678">
    <property type="protein sequence ID" value="ACT60605.1"/>
    <property type="molecule type" value="Genomic_DNA"/>
</dbReference>
<dbReference type="RefSeq" id="WP_015828755.1">
    <property type="nucleotide sequence ID" value="NC_012982.1"/>
</dbReference>
<feature type="signal peptide" evidence="1">
    <location>
        <begin position="1"/>
        <end position="20"/>
    </location>
</feature>
<evidence type="ECO:0000256" key="1">
    <source>
        <dbReference type="SAM" id="SignalP"/>
    </source>
</evidence>
<dbReference type="KEGG" id="hba:Hbal_2936"/>